<keyword evidence="3" id="KW-0221">Differentiation</keyword>
<keyword evidence="4" id="KW-0726">Sexual differentiation</keyword>
<evidence type="ECO:0000256" key="6">
    <source>
        <dbReference type="PIRSR" id="PIRSR607702-2"/>
    </source>
</evidence>
<dbReference type="PANTHER" id="PTHR12258">
    <property type="entry name" value="JANUS-A/JANUS-B"/>
    <property type="match status" value="1"/>
</dbReference>
<feature type="compositionally biased region" description="Low complexity" evidence="7">
    <location>
        <begin position="27"/>
        <end position="41"/>
    </location>
</feature>
<evidence type="ECO:0000256" key="2">
    <source>
        <dbReference type="ARBA" id="ARBA00010971"/>
    </source>
</evidence>
<dbReference type="GO" id="GO:0030154">
    <property type="term" value="P:cell differentiation"/>
    <property type="evidence" value="ECO:0007669"/>
    <property type="project" value="UniProtKB-KW"/>
</dbReference>
<evidence type="ECO:0000313" key="8">
    <source>
        <dbReference type="EMBL" id="CAD9324618.1"/>
    </source>
</evidence>
<dbReference type="AlphaFoldDB" id="A0A6U3TF11"/>
<name>A0A6U3TF11_9STRA</name>
<reference evidence="8" key="1">
    <citation type="submission" date="2021-01" db="EMBL/GenBank/DDBJ databases">
        <authorList>
            <person name="Corre E."/>
            <person name="Pelletier E."/>
            <person name="Niang G."/>
            <person name="Scheremetjew M."/>
            <person name="Finn R."/>
            <person name="Kale V."/>
            <person name="Holt S."/>
            <person name="Cochrane G."/>
            <person name="Meng A."/>
            <person name="Brown T."/>
            <person name="Cohen L."/>
        </authorList>
    </citation>
    <scope>NUCLEOTIDE SEQUENCE</scope>
    <source>
        <strain evidence="8">Pop2</strain>
    </source>
</reference>
<evidence type="ECO:0000256" key="5">
    <source>
        <dbReference type="PIRSR" id="PIRSR607702-1"/>
    </source>
</evidence>
<proteinExistence type="inferred from homology"/>
<accession>A0A6U3TF11</accession>
<protein>
    <recommendedName>
        <fullName evidence="9">14 kDa phosphohistidine phosphatase</fullName>
    </recommendedName>
</protein>
<evidence type="ECO:0008006" key="9">
    <source>
        <dbReference type="Google" id="ProtNLM"/>
    </source>
</evidence>
<dbReference type="GO" id="GO:0007548">
    <property type="term" value="P:sex differentiation"/>
    <property type="evidence" value="ECO:0007669"/>
    <property type="project" value="UniProtKB-KW"/>
</dbReference>
<dbReference type="Pfam" id="PF05005">
    <property type="entry name" value="Ocnus"/>
    <property type="match status" value="1"/>
</dbReference>
<evidence type="ECO:0000256" key="7">
    <source>
        <dbReference type="SAM" id="MobiDB-lite"/>
    </source>
</evidence>
<evidence type="ECO:0000256" key="4">
    <source>
        <dbReference type="ARBA" id="ARBA00022928"/>
    </source>
</evidence>
<dbReference type="Gene3D" id="3.50.20.20">
    <property type="entry name" value="Janus/Ocnus"/>
    <property type="match status" value="1"/>
</dbReference>
<organism evidence="8">
    <name type="scientific">Ditylum brightwellii</name>
    <dbReference type="NCBI Taxonomy" id="49249"/>
    <lineage>
        <taxon>Eukaryota</taxon>
        <taxon>Sar</taxon>
        <taxon>Stramenopiles</taxon>
        <taxon>Ochrophyta</taxon>
        <taxon>Bacillariophyta</taxon>
        <taxon>Mediophyceae</taxon>
        <taxon>Lithodesmiophycidae</taxon>
        <taxon>Lithodesmiales</taxon>
        <taxon>Lithodesmiaceae</taxon>
        <taxon>Ditylum</taxon>
    </lineage>
</organism>
<gene>
    <name evidence="8" type="ORF">DBRI1063_LOCUS8165</name>
</gene>
<dbReference type="EMBL" id="HBGN01012786">
    <property type="protein sequence ID" value="CAD9324618.1"/>
    <property type="molecule type" value="Transcribed_RNA"/>
</dbReference>
<dbReference type="InterPro" id="IPR038596">
    <property type="entry name" value="Janus_sf"/>
</dbReference>
<feature type="region of interest" description="Disordered" evidence="7">
    <location>
        <begin position="1"/>
        <end position="42"/>
    </location>
</feature>
<evidence type="ECO:0000256" key="1">
    <source>
        <dbReference type="ARBA" id="ARBA00002508"/>
    </source>
</evidence>
<comment type="similarity">
    <text evidence="2">Belongs to the janus family.</text>
</comment>
<sequence>MSSDNQPIYTTSAEDQAAAARLKERLSNSSSSRTASESNSTGPPLAWLDIPSVSIDNGAHKYVLISATEPAPREPNGTCIHRYFVVSKKGAAYHQNAAEPFVCKLEANGFQDIRIKGGGRISLDEVSKSVSIFGYSYGFGRADHAQSKSVIDADDRYKGYNVTWSNDGY</sequence>
<feature type="compositionally biased region" description="Polar residues" evidence="7">
    <location>
        <begin position="1"/>
        <end position="14"/>
    </location>
</feature>
<dbReference type="GO" id="GO:0101006">
    <property type="term" value="F:protein histidine phosphatase activity"/>
    <property type="evidence" value="ECO:0007669"/>
    <property type="project" value="TreeGrafter"/>
</dbReference>
<dbReference type="InterPro" id="IPR007702">
    <property type="entry name" value="Janus"/>
</dbReference>
<comment type="function">
    <text evidence="1">JanA and janB regulate somatic sex differentiation.</text>
</comment>
<dbReference type="SUPFAM" id="SSF143724">
    <property type="entry name" value="PHP14-like"/>
    <property type="match status" value="1"/>
</dbReference>
<feature type="active site" description="Proton acceptor" evidence="5">
    <location>
        <position position="94"/>
    </location>
</feature>
<evidence type="ECO:0000256" key="3">
    <source>
        <dbReference type="ARBA" id="ARBA00022782"/>
    </source>
</evidence>
<dbReference type="PANTHER" id="PTHR12258:SF5">
    <property type="entry name" value="BCDNA.GH02250-RELATED"/>
    <property type="match status" value="1"/>
</dbReference>
<feature type="binding site" evidence="6">
    <location>
        <position position="61"/>
    </location>
    <ligand>
        <name>substrate</name>
    </ligand>
</feature>
<dbReference type="GO" id="GO:0005829">
    <property type="term" value="C:cytosol"/>
    <property type="evidence" value="ECO:0007669"/>
    <property type="project" value="TreeGrafter"/>
</dbReference>